<feature type="region of interest" description="Disordered" evidence="1">
    <location>
        <begin position="732"/>
        <end position="759"/>
    </location>
</feature>
<feature type="region of interest" description="Disordered" evidence="1">
    <location>
        <begin position="612"/>
        <end position="706"/>
    </location>
</feature>
<feature type="compositionally biased region" description="Low complexity" evidence="1">
    <location>
        <begin position="683"/>
        <end position="695"/>
    </location>
</feature>
<dbReference type="AlphaFoldDB" id="A0A0B7KDW8"/>
<feature type="compositionally biased region" description="Basic and acidic residues" evidence="1">
    <location>
        <begin position="614"/>
        <end position="628"/>
    </location>
</feature>
<feature type="transmembrane region" description="Helical" evidence="2">
    <location>
        <begin position="551"/>
        <end position="569"/>
    </location>
</feature>
<dbReference type="InterPro" id="IPR010640">
    <property type="entry name" value="Low_temperature_requirement_A"/>
</dbReference>
<feature type="transmembrane region" description="Helical" evidence="2">
    <location>
        <begin position="142"/>
        <end position="162"/>
    </location>
</feature>
<evidence type="ECO:0000256" key="1">
    <source>
        <dbReference type="SAM" id="MobiDB-lite"/>
    </source>
</evidence>
<feature type="compositionally biased region" description="Polar residues" evidence="1">
    <location>
        <begin position="646"/>
        <end position="658"/>
    </location>
</feature>
<feature type="transmembrane region" description="Helical" evidence="2">
    <location>
        <begin position="110"/>
        <end position="130"/>
    </location>
</feature>
<evidence type="ECO:0000313" key="3">
    <source>
        <dbReference type="EMBL" id="CEO55733.1"/>
    </source>
</evidence>
<feature type="compositionally biased region" description="Polar residues" evidence="1">
    <location>
        <begin position="1"/>
        <end position="15"/>
    </location>
</feature>
<reference evidence="3" key="1">
    <citation type="submission" date="2015-01" db="EMBL/GenBank/DDBJ databases">
        <authorList>
            <person name="Durling Mikael"/>
        </authorList>
    </citation>
    <scope>NUCLEOTIDE SEQUENCE</scope>
</reference>
<name>A0A0B7KDW8_BIOOC</name>
<keyword evidence="2" id="KW-0472">Membrane</keyword>
<evidence type="ECO:0000256" key="2">
    <source>
        <dbReference type="SAM" id="Phobius"/>
    </source>
</evidence>
<feature type="transmembrane region" description="Helical" evidence="2">
    <location>
        <begin position="307"/>
        <end position="330"/>
    </location>
</feature>
<feature type="compositionally biased region" description="Basic and acidic residues" evidence="1">
    <location>
        <begin position="732"/>
        <end position="745"/>
    </location>
</feature>
<feature type="transmembrane region" description="Helical" evidence="2">
    <location>
        <begin position="584"/>
        <end position="603"/>
    </location>
</feature>
<protein>
    <submittedName>
        <fullName evidence="3">Uncharacterized protein</fullName>
    </submittedName>
</protein>
<feature type="transmembrane region" description="Helical" evidence="2">
    <location>
        <begin position="268"/>
        <end position="287"/>
    </location>
</feature>
<feature type="transmembrane region" description="Helical" evidence="2">
    <location>
        <begin position="206"/>
        <end position="224"/>
    </location>
</feature>
<dbReference type="PANTHER" id="PTHR42101:SF1">
    <property type="entry name" value="LOW TEMPERATURE REQUIREMENT A"/>
    <property type="match status" value="1"/>
</dbReference>
<proteinExistence type="predicted"/>
<keyword evidence="2" id="KW-1133">Transmembrane helix</keyword>
<sequence>MTGSSHDPATPSGNDLRSARGTFRLASSRLDFAQNPVQQPGEGHGGHGHGAEDGHHPAPSRPERDDDGNSLIQFTKRESASTSELFYDLWFVANLTVFATVHPITEKETLVSFVGYFLLLWNTWFITTVHDARFIQDGILPRLARACHLAVMIGFAIVGSAFDKDDLIRPIIKAGSLFLTLSRLVLTAQYSLVLYHARHNKRGRKVLIVSVILHLLPAIAYLVAGVISNNKQDQHLIIIWYTVGLLELLSIIAHATLSKTLSFEGTHFNERLNLLTLIVLGEGVILLTKNVSKIVKYTYLKGLADYWSPALIGTLFSVGALLFITFQLYFDWMHHHNHMAPWRHAIWTFLHLPFHAVLVLLAEGSSQWAVWWRAIEAYREAEYKLQKSVTNSLSNTTASSISSAVADSLKSTSYYLMKKYGTDMEDGSKNTNELDAIFEDISNLPKTLWTQDIEDSTDADVQSWIDDYLGISRAVINSISEAFGLSVEASSKKSGASASWEDAELAAIEATNRRIGTIFTYLFISAGIVLMLLMVMNILSKTKGWTRFNMIRTGLVFAIGAGISILSAIQTNAKLMSRFINSPWQLPTIAIAYFCVLILTHLPHPSQISLQPRQENEKDELSFAKDPSHSGGVEAGHPHGYAPQFHQEQAGDQSSSSGGIPHHGQVDMSSYDGGHYQAATGVPQPQYHHPSQPYQTGYQQPETRAGWPTRGMTIRQGIASMQQAARNIHIERTPNDPTWRGHDAYPADQSGPYGLYRAG</sequence>
<feature type="region of interest" description="Disordered" evidence="1">
    <location>
        <begin position="1"/>
        <end position="20"/>
    </location>
</feature>
<feature type="transmembrane region" description="Helical" evidence="2">
    <location>
        <begin position="342"/>
        <end position="362"/>
    </location>
</feature>
<organism evidence="3">
    <name type="scientific">Bionectria ochroleuca</name>
    <name type="common">Gliocladium roseum</name>
    <dbReference type="NCBI Taxonomy" id="29856"/>
    <lineage>
        <taxon>Eukaryota</taxon>
        <taxon>Fungi</taxon>
        <taxon>Dikarya</taxon>
        <taxon>Ascomycota</taxon>
        <taxon>Pezizomycotina</taxon>
        <taxon>Sordariomycetes</taxon>
        <taxon>Hypocreomycetidae</taxon>
        <taxon>Hypocreales</taxon>
        <taxon>Bionectriaceae</taxon>
        <taxon>Clonostachys</taxon>
    </lineage>
</organism>
<feature type="transmembrane region" description="Helical" evidence="2">
    <location>
        <begin position="236"/>
        <end position="256"/>
    </location>
</feature>
<feature type="transmembrane region" description="Helical" evidence="2">
    <location>
        <begin position="174"/>
        <end position="194"/>
    </location>
</feature>
<dbReference type="Pfam" id="PF06772">
    <property type="entry name" value="LtrA"/>
    <property type="match status" value="1"/>
</dbReference>
<feature type="transmembrane region" description="Helical" evidence="2">
    <location>
        <begin position="518"/>
        <end position="539"/>
    </location>
</feature>
<accession>A0A0B7KDW8</accession>
<dbReference type="PANTHER" id="PTHR42101">
    <property type="entry name" value="CHROMOSOME 16, WHOLE GENOME SHOTGUN SEQUENCE"/>
    <property type="match status" value="1"/>
</dbReference>
<gene>
    <name evidence="3" type="ORF">BN869_000011791_1</name>
</gene>
<feature type="region of interest" description="Disordered" evidence="1">
    <location>
        <begin position="30"/>
        <end position="69"/>
    </location>
</feature>
<dbReference type="EMBL" id="CDPU01000056">
    <property type="protein sequence ID" value="CEO55733.1"/>
    <property type="molecule type" value="Genomic_DNA"/>
</dbReference>
<keyword evidence="2" id="KW-0812">Transmembrane</keyword>
<feature type="compositionally biased region" description="Basic and acidic residues" evidence="1">
    <location>
        <begin position="49"/>
        <end position="64"/>
    </location>
</feature>